<evidence type="ECO:0000259" key="1">
    <source>
        <dbReference type="Pfam" id="PF07848"/>
    </source>
</evidence>
<organism evidence="3 4">
    <name type="scientific">Rhodococcus antarcticus</name>
    <dbReference type="NCBI Taxonomy" id="2987751"/>
    <lineage>
        <taxon>Bacteria</taxon>
        <taxon>Bacillati</taxon>
        <taxon>Actinomycetota</taxon>
        <taxon>Actinomycetes</taxon>
        <taxon>Mycobacteriales</taxon>
        <taxon>Nocardiaceae</taxon>
        <taxon>Rhodococcus</taxon>
    </lineage>
</organism>
<reference evidence="3" key="1">
    <citation type="submission" date="2022-10" db="EMBL/GenBank/DDBJ databases">
        <title>Rhodococcus sp.75.</title>
        <authorList>
            <person name="Sun M."/>
        </authorList>
    </citation>
    <scope>NUCLEOTIDE SEQUENCE</scope>
    <source>
        <strain evidence="3">75</strain>
    </source>
</reference>
<dbReference type="Pfam" id="PF08223">
    <property type="entry name" value="PaaX_C"/>
    <property type="match status" value="1"/>
</dbReference>
<dbReference type="Proteomes" id="UP001164965">
    <property type="component" value="Chromosome"/>
</dbReference>
<evidence type="ECO:0000313" key="4">
    <source>
        <dbReference type="Proteomes" id="UP001164965"/>
    </source>
</evidence>
<feature type="domain" description="Transcriptional repressor PaaX-like N-terminal" evidence="1">
    <location>
        <begin position="9"/>
        <end position="66"/>
    </location>
</feature>
<proteinExistence type="predicted"/>
<dbReference type="InterPro" id="IPR013225">
    <property type="entry name" value="PaaX_C"/>
</dbReference>
<dbReference type="Pfam" id="PF07848">
    <property type="entry name" value="PaaX"/>
    <property type="match status" value="1"/>
</dbReference>
<dbReference type="PANTHER" id="PTHR30319:SF1">
    <property type="entry name" value="TRANSCRIPTIONAL REPRESSOR PAAX"/>
    <property type="match status" value="1"/>
</dbReference>
<protein>
    <submittedName>
        <fullName evidence="3">PaaX domain-containing protein, C- domain protein</fullName>
    </submittedName>
</protein>
<dbReference type="PANTHER" id="PTHR30319">
    <property type="entry name" value="PHENYLACETIC ACID REGULATOR-RELATED TRANSCRIPTIONAL REPRESSOR"/>
    <property type="match status" value="1"/>
</dbReference>
<evidence type="ECO:0000259" key="2">
    <source>
        <dbReference type="Pfam" id="PF08223"/>
    </source>
</evidence>
<dbReference type="EMBL" id="CP110615">
    <property type="protein sequence ID" value="UZJ24134.1"/>
    <property type="molecule type" value="Genomic_DNA"/>
</dbReference>
<feature type="domain" description="Transcriptional repressor PaaX-like C-terminal" evidence="2">
    <location>
        <begin position="193"/>
        <end position="231"/>
    </location>
</feature>
<dbReference type="Gene3D" id="3.30.70.2650">
    <property type="match status" value="1"/>
</dbReference>
<dbReference type="Gene3D" id="1.10.10.10">
    <property type="entry name" value="Winged helix-like DNA-binding domain superfamily/Winged helix DNA-binding domain"/>
    <property type="match status" value="1"/>
</dbReference>
<dbReference type="InterPro" id="IPR036388">
    <property type="entry name" value="WH-like_DNA-bd_sf"/>
</dbReference>
<dbReference type="Gene3D" id="1.20.58.1460">
    <property type="match status" value="1"/>
</dbReference>
<evidence type="ECO:0000313" key="3">
    <source>
        <dbReference type="EMBL" id="UZJ24134.1"/>
    </source>
</evidence>
<dbReference type="RefSeq" id="WP_265382241.1">
    <property type="nucleotide sequence ID" value="NZ_CP110615.1"/>
</dbReference>
<dbReference type="InterPro" id="IPR012906">
    <property type="entry name" value="PaaX-like_N"/>
</dbReference>
<keyword evidence="4" id="KW-1185">Reference proteome</keyword>
<name>A0ABY6NXL0_9NOCA</name>
<sequence>MPEWKPLSARSTVLSLVLGAHPEGLSARQLTRTALGLGVSAATTRVALTRAVAAGDLRRADGIYQLGSRLLERGRRQEEHTAELPWDGSWEMAVVVGAGGSGGERLARRAALAARRLAEQREGVWLRPANLGPRPPAPDDRAVQTFRAVPDGDPVVLAATLWDLPGWAAVTGAAVDALAGTPEPATRLAVAAHLVRHLATDPLLPAELCPPDWPADAARAVYRDYQREVLAQVHGAG</sequence>
<accession>A0ABY6NXL0</accession>
<gene>
    <name evidence="3" type="ORF">RHODO2019_13330</name>
</gene>